<dbReference type="Proteomes" id="UP000580474">
    <property type="component" value="Unassembled WGS sequence"/>
</dbReference>
<comment type="caution">
    <text evidence="1">The sequence shown here is derived from an EMBL/GenBank/DDBJ whole genome shotgun (WGS) entry which is preliminary data.</text>
</comment>
<organism evidence="1 2">
    <name type="scientific">Saccharopolyspora gloriosae</name>
    <dbReference type="NCBI Taxonomy" id="455344"/>
    <lineage>
        <taxon>Bacteria</taxon>
        <taxon>Bacillati</taxon>
        <taxon>Actinomycetota</taxon>
        <taxon>Actinomycetes</taxon>
        <taxon>Pseudonocardiales</taxon>
        <taxon>Pseudonocardiaceae</taxon>
        <taxon>Saccharopolyspora</taxon>
    </lineage>
</organism>
<accession>A0A840NFU6</accession>
<gene>
    <name evidence="1" type="ORF">BJ969_003868</name>
</gene>
<reference evidence="1 2" key="1">
    <citation type="submission" date="2020-08" db="EMBL/GenBank/DDBJ databases">
        <title>Sequencing the genomes of 1000 actinobacteria strains.</title>
        <authorList>
            <person name="Klenk H.-P."/>
        </authorList>
    </citation>
    <scope>NUCLEOTIDE SEQUENCE [LARGE SCALE GENOMIC DNA]</scope>
    <source>
        <strain evidence="1 2">DSM 45582</strain>
    </source>
</reference>
<dbReference type="RefSeq" id="WP_184480625.1">
    <property type="nucleotide sequence ID" value="NZ_JACHIV010000001.1"/>
</dbReference>
<sequence length="183" mass="19730">MGATPGVLVFDTGPLSHFAQQGWLGILRVVVGDRTAVIPDTVVDELRAGAEQRVHLKLVLDAVWLEHRALTGPDELSEFARFAEMLAAKGRNLGECGVLAYAKANGATAVIDDGPPRKLARAHQVACKGTLGFLCEALHDGLLSIDLISAVADHLLESEYRLPFSTGGFRRWAHEQGLIPPFQ</sequence>
<dbReference type="EMBL" id="JACHIV010000001">
    <property type="protein sequence ID" value="MBB5070780.1"/>
    <property type="molecule type" value="Genomic_DNA"/>
</dbReference>
<dbReference type="PANTHER" id="PTHR39550">
    <property type="entry name" value="SLL0658 PROTEIN"/>
    <property type="match status" value="1"/>
</dbReference>
<name>A0A840NFU6_9PSEU</name>
<evidence type="ECO:0000313" key="2">
    <source>
        <dbReference type="Proteomes" id="UP000580474"/>
    </source>
</evidence>
<evidence type="ECO:0000313" key="1">
    <source>
        <dbReference type="EMBL" id="MBB5070780.1"/>
    </source>
</evidence>
<proteinExistence type="predicted"/>
<dbReference type="PANTHER" id="PTHR39550:SF1">
    <property type="entry name" value="SLL0658 PROTEIN"/>
    <property type="match status" value="1"/>
</dbReference>
<dbReference type="Pfam" id="PF11848">
    <property type="entry name" value="DUF3368"/>
    <property type="match status" value="1"/>
</dbReference>
<dbReference type="InterPro" id="IPR021799">
    <property type="entry name" value="PIN-like_prokaryotic"/>
</dbReference>
<keyword evidence="2" id="KW-1185">Reference proteome</keyword>
<protein>
    <submittedName>
        <fullName evidence="1">Putative nucleic acid-binding protein</fullName>
    </submittedName>
</protein>
<dbReference type="AlphaFoldDB" id="A0A840NFU6"/>